<gene>
    <name evidence="8" type="ORF">PSHT_05056</name>
</gene>
<dbReference type="EMBL" id="PKSM01000054">
    <property type="protein sequence ID" value="POW19140.1"/>
    <property type="molecule type" value="Genomic_DNA"/>
</dbReference>
<dbReference type="Pfam" id="PF02816">
    <property type="entry name" value="Alpha_kinase"/>
    <property type="match status" value="1"/>
</dbReference>
<dbReference type="GO" id="GO:0031037">
    <property type="term" value="P:myosin II filament disassembly"/>
    <property type="evidence" value="ECO:0007669"/>
    <property type="project" value="TreeGrafter"/>
</dbReference>
<evidence type="ECO:0000259" key="7">
    <source>
        <dbReference type="PROSITE" id="PS51158"/>
    </source>
</evidence>
<keyword evidence="4" id="KW-0418">Kinase</keyword>
<evidence type="ECO:0000256" key="5">
    <source>
        <dbReference type="ARBA" id="ARBA00022840"/>
    </source>
</evidence>
<evidence type="ECO:0000313" key="9">
    <source>
        <dbReference type="Proteomes" id="UP000238274"/>
    </source>
</evidence>
<evidence type="ECO:0000256" key="3">
    <source>
        <dbReference type="ARBA" id="ARBA00022741"/>
    </source>
</evidence>
<dbReference type="Gene3D" id="3.20.200.10">
    <property type="entry name" value="MHCK/EF2 kinase"/>
    <property type="match status" value="1"/>
</dbReference>
<name>A0A2S4WBI7_9BASI</name>
<keyword evidence="5" id="KW-0067">ATP-binding</keyword>
<evidence type="ECO:0000256" key="6">
    <source>
        <dbReference type="SAM" id="MobiDB-lite"/>
    </source>
</evidence>
<keyword evidence="9" id="KW-1185">Reference proteome</keyword>
<evidence type="ECO:0000256" key="2">
    <source>
        <dbReference type="ARBA" id="ARBA00022679"/>
    </source>
</evidence>
<feature type="region of interest" description="Disordered" evidence="6">
    <location>
        <begin position="26"/>
        <end position="113"/>
    </location>
</feature>
<organism evidence="8 9">
    <name type="scientific">Puccinia striiformis</name>
    <dbReference type="NCBI Taxonomy" id="27350"/>
    <lineage>
        <taxon>Eukaryota</taxon>
        <taxon>Fungi</taxon>
        <taxon>Dikarya</taxon>
        <taxon>Basidiomycota</taxon>
        <taxon>Pucciniomycotina</taxon>
        <taxon>Pucciniomycetes</taxon>
        <taxon>Pucciniales</taxon>
        <taxon>Pucciniaceae</taxon>
        <taxon>Puccinia</taxon>
    </lineage>
</organism>
<dbReference type="CDD" id="cd04515">
    <property type="entry name" value="Alpha_kinase"/>
    <property type="match status" value="1"/>
</dbReference>
<dbReference type="PROSITE" id="PS51158">
    <property type="entry name" value="ALPHA_KINASE"/>
    <property type="match status" value="1"/>
</dbReference>
<dbReference type="AlphaFoldDB" id="A0A2S4WBI7"/>
<keyword evidence="1" id="KW-0723">Serine/threonine-protein kinase</keyword>
<feature type="compositionally biased region" description="Polar residues" evidence="6">
    <location>
        <begin position="26"/>
        <end position="37"/>
    </location>
</feature>
<reference evidence="8 9" key="1">
    <citation type="submission" date="2017-12" db="EMBL/GenBank/DDBJ databases">
        <title>Gene loss provides genomic basis for host adaptation in cereal stripe rust fungi.</title>
        <authorList>
            <person name="Xia C."/>
        </authorList>
    </citation>
    <scope>NUCLEOTIDE SEQUENCE [LARGE SCALE GENOMIC DNA]</scope>
    <source>
        <strain evidence="8 9">93TX-2</strain>
    </source>
</reference>
<reference evidence="9" key="2">
    <citation type="journal article" date="2018" name="BMC Genomics">
        <title>Genomic insights into host adaptation between the wheat stripe rust pathogen (Puccinia striiformis f. sp. tritici) and the barley stripe rust pathogen (Puccinia striiformis f. sp. hordei).</title>
        <authorList>
            <person name="Xia C."/>
            <person name="Wang M."/>
            <person name="Yin C."/>
            <person name="Cornejo O.E."/>
            <person name="Hulbert S.H."/>
            <person name="Chen X."/>
        </authorList>
    </citation>
    <scope>NUCLEOTIDE SEQUENCE [LARGE SCALE GENOMIC DNA]</scope>
    <source>
        <strain evidence="9">93TX-2</strain>
    </source>
</reference>
<dbReference type="Proteomes" id="UP000238274">
    <property type="component" value="Unassembled WGS sequence"/>
</dbReference>
<feature type="compositionally biased region" description="Polar residues" evidence="6">
    <location>
        <begin position="557"/>
        <end position="574"/>
    </location>
</feature>
<dbReference type="GO" id="GO:0004674">
    <property type="term" value="F:protein serine/threonine kinase activity"/>
    <property type="evidence" value="ECO:0007669"/>
    <property type="project" value="UniProtKB-KW"/>
</dbReference>
<keyword evidence="3" id="KW-0547">Nucleotide-binding</keyword>
<reference evidence="9" key="3">
    <citation type="journal article" date="2018" name="Mol. Plant Microbe Interact.">
        <title>Genome sequence resources for the wheat stripe rust pathogen (Puccinia striiformis f. sp. tritici) and the barley stripe rust pathogen (Puccinia striiformis f. sp. hordei).</title>
        <authorList>
            <person name="Xia C."/>
            <person name="Wang M."/>
            <person name="Yin C."/>
            <person name="Cornejo O.E."/>
            <person name="Hulbert S.H."/>
            <person name="Chen X."/>
        </authorList>
    </citation>
    <scope>NUCLEOTIDE SEQUENCE [LARGE SCALE GENOMIC DNA]</scope>
    <source>
        <strain evidence="9">93TX-2</strain>
    </source>
</reference>
<proteinExistence type="predicted"/>
<keyword evidence="2" id="KW-0808">Transferase</keyword>
<dbReference type="GO" id="GO:0005524">
    <property type="term" value="F:ATP binding"/>
    <property type="evidence" value="ECO:0007669"/>
    <property type="project" value="UniProtKB-KW"/>
</dbReference>
<feature type="compositionally biased region" description="Polar residues" evidence="6">
    <location>
        <begin position="49"/>
        <end position="61"/>
    </location>
</feature>
<dbReference type="InterPro" id="IPR004166">
    <property type="entry name" value="a-kinase_dom"/>
</dbReference>
<evidence type="ECO:0000256" key="1">
    <source>
        <dbReference type="ARBA" id="ARBA00022527"/>
    </source>
</evidence>
<evidence type="ECO:0000313" key="8">
    <source>
        <dbReference type="EMBL" id="POW19140.1"/>
    </source>
</evidence>
<dbReference type="VEuPathDB" id="FungiDB:PSTT_00989"/>
<feature type="compositionally biased region" description="Polar residues" evidence="6">
    <location>
        <begin position="205"/>
        <end position="226"/>
    </location>
</feature>
<dbReference type="InterPro" id="IPR011009">
    <property type="entry name" value="Kinase-like_dom_sf"/>
</dbReference>
<dbReference type="SUPFAM" id="SSF56112">
    <property type="entry name" value="Protein kinase-like (PK-like)"/>
    <property type="match status" value="1"/>
</dbReference>
<dbReference type="GO" id="GO:1903013">
    <property type="term" value="P:response to differentiation-inducing factor 1"/>
    <property type="evidence" value="ECO:0007669"/>
    <property type="project" value="TreeGrafter"/>
</dbReference>
<feature type="region of interest" description="Disordered" evidence="6">
    <location>
        <begin position="552"/>
        <end position="587"/>
    </location>
</feature>
<dbReference type="PANTHER" id="PTHR45992:SF2">
    <property type="entry name" value="EUKARYOTIC ELONGATION FACTOR 2 KINASE"/>
    <property type="match status" value="1"/>
</dbReference>
<dbReference type="InterPro" id="IPR051852">
    <property type="entry name" value="Alpha-type_PK"/>
</dbReference>
<comment type="caution">
    <text evidence="8">The sequence shown here is derived from an EMBL/GenBank/DDBJ whole genome shotgun (WGS) entry which is preliminary data.</text>
</comment>
<feature type="region of interest" description="Disordered" evidence="6">
    <location>
        <begin position="604"/>
        <end position="625"/>
    </location>
</feature>
<dbReference type="PANTHER" id="PTHR45992">
    <property type="entry name" value="EUKARYOTIC ELONGATION FACTOR 2 KINASE-RELATED"/>
    <property type="match status" value="1"/>
</dbReference>
<feature type="domain" description="Alpha-type protein kinase" evidence="7">
    <location>
        <begin position="310"/>
        <end position="543"/>
    </location>
</feature>
<feature type="region of interest" description="Disordered" evidence="6">
    <location>
        <begin position="205"/>
        <end position="228"/>
    </location>
</feature>
<dbReference type="VEuPathDB" id="FungiDB:PSHT_05056"/>
<protein>
    <recommendedName>
        <fullName evidence="7">Alpha-type protein kinase domain-containing protein</fullName>
    </recommendedName>
</protein>
<evidence type="ECO:0000256" key="4">
    <source>
        <dbReference type="ARBA" id="ARBA00022777"/>
    </source>
</evidence>
<sequence>MVTGPHFANWCRQCLVHAGINPDSEASFTTSSTNNLNGIPRPAPFASAPAQTTPLTSSSETMPPPATPDLDSGSKAYFRACTKEKHHKTPTRPAPYSKNQKEKGSTASAKKSTSNEMMISGGACVSLDNKFNKLVKRKLEEIDIENPNLYQDLKRQLWEYFKDDLINKNMKKPVPINIVYEEPSDLTTRISSRIASSINTKLTTQSSLESVTSTKQHGPSAANNRRGTILDPDLMSTVRRKTNAMDDRWAQGSIAGTVPVRGGASLKTKIAYLGQPLSSCSINFNSDGWKVAVRLTFKAEVGSTRTQAPDLLLSNINATASPLTLSVDKTTTTGTGSMRVAYPARVKTILEDGTENITHWVAKERFIDTFPSVINHATDARMYQAFALLLQEFKRVISITINPLLTQSLRQKAAAFDLVQYSVAVIGDINSPTEVYFLEALLQGPYVKYSNNINFDISRNQKRMDTENLELMDAFTHWSYVQSHGQCLVCDLQGVGTNVMDPQIVDMEDKCFADGNTSDEGIQQFLEHHRCNKVCHTIGLGPAVDLHWQRPDPMAHNNRQTGATPEPMQSNRPNRTAGVPLNQILNDDDVSLPDANDFFSNSCLPSSHVPHSVQNTSDRNVIGSP</sequence>
<accession>A0A2S4WBI7</accession>
<dbReference type="SMART" id="SM00811">
    <property type="entry name" value="Alpha_kinase"/>
    <property type="match status" value="1"/>
</dbReference>
<dbReference type="OrthoDB" id="2871286at2759"/>